<comment type="caution">
    <text evidence="1">The sequence shown here is derived from an EMBL/GenBank/DDBJ whole genome shotgun (WGS) entry which is preliminary data.</text>
</comment>
<dbReference type="EMBL" id="QOIL01000038">
    <property type="protein sequence ID" value="RCG18246.1"/>
    <property type="molecule type" value="Genomic_DNA"/>
</dbReference>
<gene>
    <name evidence="1" type="ORF">DQ384_39325</name>
</gene>
<accession>A0A367EJH5</accession>
<organism evidence="1 2">
    <name type="scientific">Sphaerisporangium album</name>
    <dbReference type="NCBI Taxonomy" id="509200"/>
    <lineage>
        <taxon>Bacteria</taxon>
        <taxon>Bacillati</taxon>
        <taxon>Actinomycetota</taxon>
        <taxon>Actinomycetes</taxon>
        <taxon>Streptosporangiales</taxon>
        <taxon>Streptosporangiaceae</taxon>
        <taxon>Sphaerisporangium</taxon>
    </lineage>
</organism>
<evidence type="ECO:0000313" key="1">
    <source>
        <dbReference type="EMBL" id="RCG18246.1"/>
    </source>
</evidence>
<protein>
    <submittedName>
        <fullName evidence="1">Uncharacterized protein</fullName>
    </submittedName>
</protein>
<evidence type="ECO:0000313" key="2">
    <source>
        <dbReference type="Proteomes" id="UP000253094"/>
    </source>
</evidence>
<dbReference type="Proteomes" id="UP000253094">
    <property type="component" value="Unassembled WGS sequence"/>
</dbReference>
<name>A0A367EJH5_9ACTN</name>
<proteinExistence type="predicted"/>
<keyword evidence="2" id="KW-1185">Reference proteome</keyword>
<sequence length="140" mass="15429">MSTKLTAKDRAALNRAAGMNYAASQSEYYVIYYKRGSPDQQVAGPFDGSFGASHAMTVARDRKTDRIVQRKKTLSCVYGEFELAQIDKNGDIIEDSAAHALARWLVSLDNPDDQAAMEERGELTLADIIKKAREALGPDE</sequence>
<reference evidence="1 2" key="1">
    <citation type="submission" date="2018-06" db="EMBL/GenBank/DDBJ databases">
        <title>Sphaerisporangium craniellae sp. nov., isolated from a marine sponge in the South China Sea.</title>
        <authorList>
            <person name="Li L."/>
        </authorList>
    </citation>
    <scope>NUCLEOTIDE SEQUENCE [LARGE SCALE GENOMIC DNA]</scope>
    <source>
        <strain evidence="1 2">CCTCC AA 208026</strain>
    </source>
</reference>
<dbReference type="RefSeq" id="WP_114033984.1">
    <property type="nucleotide sequence ID" value="NZ_QOIL01000038.1"/>
</dbReference>
<dbReference type="AlphaFoldDB" id="A0A367EJH5"/>